<reference evidence="2" key="1">
    <citation type="submission" date="2016-06" db="EMBL/GenBank/DDBJ databases">
        <title>Parallel loss of symbiosis genes in relatives of nitrogen-fixing non-legume Parasponia.</title>
        <authorList>
            <person name="Van Velzen R."/>
            <person name="Holmer R."/>
            <person name="Bu F."/>
            <person name="Rutten L."/>
            <person name="Van Zeijl A."/>
            <person name="Liu W."/>
            <person name="Santuari L."/>
            <person name="Cao Q."/>
            <person name="Sharma T."/>
            <person name="Shen D."/>
            <person name="Roswanjaya Y."/>
            <person name="Wardhani T."/>
            <person name="Kalhor M.S."/>
            <person name="Jansen J."/>
            <person name="Van den Hoogen J."/>
            <person name="Gungor B."/>
            <person name="Hartog M."/>
            <person name="Hontelez J."/>
            <person name="Verver J."/>
            <person name="Yang W.-C."/>
            <person name="Schijlen E."/>
            <person name="Repin R."/>
            <person name="Schilthuizen M."/>
            <person name="Schranz E."/>
            <person name="Heidstra R."/>
            <person name="Miyata K."/>
            <person name="Fedorova E."/>
            <person name="Kohlen W."/>
            <person name="Bisseling T."/>
            <person name="Smit S."/>
            <person name="Geurts R."/>
        </authorList>
    </citation>
    <scope>NUCLEOTIDE SEQUENCE [LARGE SCALE GENOMIC DNA]</scope>
    <source>
        <strain evidence="2">cv. WU1-14</strain>
    </source>
</reference>
<evidence type="ECO:0000313" key="1">
    <source>
        <dbReference type="EMBL" id="PON41993.1"/>
    </source>
</evidence>
<comment type="caution">
    <text evidence="1">The sequence shown here is derived from an EMBL/GenBank/DDBJ whole genome shotgun (WGS) entry which is preliminary data.</text>
</comment>
<organism evidence="1 2">
    <name type="scientific">Parasponia andersonii</name>
    <name type="common">Sponia andersonii</name>
    <dbReference type="NCBI Taxonomy" id="3476"/>
    <lineage>
        <taxon>Eukaryota</taxon>
        <taxon>Viridiplantae</taxon>
        <taxon>Streptophyta</taxon>
        <taxon>Embryophyta</taxon>
        <taxon>Tracheophyta</taxon>
        <taxon>Spermatophyta</taxon>
        <taxon>Magnoliopsida</taxon>
        <taxon>eudicotyledons</taxon>
        <taxon>Gunneridae</taxon>
        <taxon>Pentapetalae</taxon>
        <taxon>rosids</taxon>
        <taxon>fabids</taxon>
        <taxon>Rosales</taxon>
        <taxon>Cannabaceae</taxon>
        <taxon>Parasponia</taxon>
    </lineage>
</organism>
<dbReference type="AlphaFoldDB" id="A0A2P5AZM5"/>
<dbReference type="Proteomes" id="UP000237105">
    <property type="component" value="Unassembled WGS sequence"/>
</dbReference>
<sequence>MARRLWKERNNFTHRHVCRPPEIVREQVGSLLYKYRKIHSRTEPVSLAPKKLRGHLTPPPAGQLCLSVWMLKFL</sequence>
<gene>
    <name evidence="1" type="ORF">PanWU01x14_285250</name>
</gene>
<protein>
    <submittedName>
        <fullName evidence="1">Uncharacterized protein</fullName>
    </submittedName>
</protein>
<accession>A0A2P5AZM5</accession>
<name>A0A2P5AZM5_PARAD</name>
<keyword evidence="2" id="KW-1185">Reference proteome</keyword>
<dbReference type="EMBL" id="JXTB01000402">
    <property type="protein sequence ID" value="PON41993.1"/>
    <property type="molecule type" value="Genomic_DNA"/>
</dbReference>
<proteinExistence type="predicted"/>
<evidence type="ECO:0000313" key="2">
    <source>
        <dbReference type="Proteomes" id="UP000237105"/>
    </source>
</evidence>